<evidence type="ECO:0000313" key="2">
    <source>
        <dbReference type="Proteomes" id="UP000018144"/>
    </source>
</evidence>
<evidence type="ECO:0000313" key="1">
    <source>
        <dbReference type="EMBL" id="CCX17426.1"/>
    </source>
</evidence>
<reference evidence="1 2" key="1">
    <citation type="journal article" date="2013" name="PLoS Genet.">
        <title>The genome and development-dependent transcriptomes of Pyronema confluens: a window into fungal evolution.</title>
        <authorList>
            <person name="Traeger S."/>
            <person name="Altegoer F."/>
            <person name="Freitag M."/>
            <person name="Gabaldon T."/>
            <person name="Kempken F."/>
            <person name="Kumar A."/>
            <person name="Marcet-Houben M."/>
            <person name="Poggeler S."/>
            <person name="Stajich J.E."/>
            <person name="Nowrousian M."/>
        </authorList>
    </citation>
    <scope>NUCLEOTIDE SEQUENCE [LARGE SCALE GENOMIC DNA]</scope>
    <source>
        <strain evidence="2">CBS 100304</strain>
        <tissue evidence="1">Vegetative mycelium</tissue>
    </source>
</reference>
<accession>U4LQ74</accession>
<proteinExistence type="predicted"/>
<sequence length="123" mass="13738">MMLMPSRRMFVAEVRECWGGWVQEHRGDVHALADRIQPLQDPLQGFWFQVNRELPGVILGFGLLDRLSVIRTGWKRGGKLTTGMRVGITRCGGMPGTDVPIRQRGLAGYCVVGGVSTMHREAF</sequence>
<name>U4LQ74_PYROM</name>
<dbReference type="Proteomes" id="UP000018144">
    <property type="component" value="Unassembled WGS sequence"/>
</dbReference>
<organism evidence="1 2">
    <name type="scientific">Pyronema omphalodes (strain CBS 100304)</name>
    <name type="common">Pyronema confluens</name>
    <dbReference type="NCBI Taxonomy" id="1076935"/>
    <lineage>
        <taxon>Eukaryota</taxon>
        <taxon>Fungi</taxon>
        <taxon>Dikarya</taxon>
        <taxon>Ascomycota</taxon>
        <taxon>Pezizomycotina</taxon>
        <taxon>Pezizomycetes</taxon>
        <taxon>Pezizales</taxon>
        <taxon>Pyronemataceae</taxon>
        <taxon>Pyronema</taxon>
    </lineage>
</organism>
<dbReference type="AlphaFoldDB" id="U4LQ74"/>
<dbReference type="EMBL" id="HF936646">
    <property type="protein sequence ID" value="CCX17426.1"/>
    <property type="molecule type" value="Genomic_DNA"/>
</dbReference>
<keyword evidence="2" id="KW-1185">Reference proteome</keyword>
<gene>
    <name evidence="1" type="ORF">PCON_04430</name>
</gene>
<protein>
    <submittedName>
        <fullName evidence="1">Uncharacterized protein</fullName>
    </submittedName>
</protein>